<dbReference type="RefSeq" id="WP_211470367.1">
    <property type="nucleotide sequence ID" value="NZ_JAGSXH010000105.1"/>
</dbReference>
<gene>
    <name evidence="5" type="ORF">KGA66_22645</name>
</gene>
<dbReference type="CDD" id="cd17631">
    <property type="entry name" value="FACL_FadD13-like"/>
    <property type="match status" value="1"/>
</dbReference>
<dbReference type="PROSITE" id="PS00455">
    <property type="entry name" value="AMP_BINDING"/>
    <property type="match status" value="1"/>
</dbReference>
<evidence type="ECO:0000313" key="6">
    <source>
        <dbReference type="Proteomes" id="UP000677913"/>
    </source>
</evidence>
<dbReference type="EMBL" id="JAGSXH010000105">
    <property type="protein sequence ID" value="MBS2965867.1"/>
    <property type="molecule type" value="Genomic_DNA"/>
</dbReference>
<evidence type="ECO:0000259" key="3">
    <source>
        <dbReference type="Pfam" id="PF00501"/>
    </source>
</evidence>
<dbReference type="SUPFAM" id="SSF56801">
    <property type="entry name" value="Acetyl-CoA synthetase-like"/>
    <property type="match status" value="1"/>
</dbReference>
<dbReference type="AlphaFoldDB" id="A0A8J7WTS7"/>
<keyword evidence="2 5" id="KW-0436">Ligase</keyword>
<comment type="caution">
    <text evidence="5">The sequence shown here is derived from an EMBL/GenBank/DDBJ whole genome shotgun (WGS) entry which is preliminary data.</text>
</comment>
<dbReference type="Proteomes" id="UP000677913">
    <property type="component" value="Unassembled WGS sequence"/>
</dbReference>
<evidence type="ECO:0000256" key="2">
    <source>
        <dbReference type="ARBA" id="ARBA00022598"/>
    </source>
</evidence>
<dbReference type="InterPro" id="IPR000873">
    <property type="entry name" value="AMP-dep_synth/lig_dom"/>
</dbReference>
<dbReference type="PANTHER" id="PTHR43767:SF1">
    <property type="entry name" value="NONRIBOSOMAL PEPTIDE SYNTHASE PES1 (EUROFUNG)-RELATED"/>
    <property type="match status" value="1"/>
</dbReference>
<evidence type="ECO:0000259" key="4">
    <source>
        <dbReference type="Pfam" id="PF13193"/>
    </source>
</evidence>
<evidence type="ECO:0000313" key="5">
    <source>
        <dbReference type="EMBL" id="MBS2965867.1"/>
    </source>
</evidence>
<dbReference type="Gene3D" id="3.30.300.30">
    <property type="match status" value="1"/>
</dbReference>
<protein>
    <submittedName>
        <fullName evidence="5">Long-chain fatty acid--CoA ligase</fullName>
    </submittedName>
</protein>
<dbReference type="InterPro" id="IPR045851">
    <property type="entry name" value="AMP-bd_C_sf"/>
</dbReference>
<accession>A0A8J7WTS7</accession>
<name>A0A8J7WTS7_9ACTN</name>
<dbReference type="Pfam" id="PF00501">
    <property type="entry name" value="AMP-binding"/>
    <property type="match status" value="1"/>
</dbReference>
<comment type="similarity">
    <text evidence="1">Belongs to the ATP-dependent AMP-binding enzyme family.</text>
</comment>
<dbReference type="GO" id="GO:0016878">
    <property type="term" value="F:acid-thiol ligase activity"/>
    <property type="evidence" value="ECO:0007669"/>
    <property type="project" value="UniProtKB-ARBA"/>
</dbReference>
<dbReference type="Pfam" id="PF13193">
    <property type="entry name" value="AMP-binding_C"/>
    <property type="match status" value="1"/>
</dbReference>
<dbReference type="FunFam" id="3.30.300.30:FF:000008">
    <property type="entry name" value="2,3-dihydroxybenzoate-AMP ligase"/>
    <property type="match status" value="1"/>
</dbReference>
<dbReference type="InterPro" id="IPR042099">
    <property type="entry name" value="ANL_N_sf"/>
</dbReference>
<sequence>MLNAGLGAWPARRAAMSPDRTALVFRGRATSYAELAERTARLADRLRAAGVRSGDRVAYLGQNHPAFVETMFATAMLGGIFVPVNFRLTAAEVDYVLEHCGACALVYAREHEAVVRAAVRVPAIRVVVAAQDHDGPAAADRADRDPQQAPDDALDDALDYERWLASGNPEPVDVPVGLDDPAFILYTSGTTGRPKGAVLTHGNLVWNCYNLLIGVDVAGDSVSLTAAPLFHVAALNQLLLPTFLKGGCSVLMPTWDVDACFDLVERYRVTWMFGVTAMFAGLTQSSRWAGADLGSVRCLMAGGAPVPRTLIEAYQERGLVFCQGYGLTETAPGATFLEAAESVRAVGSAGCAVFFTNVRCVRPDMADAAPGELGEVVIQGPNVTPGYWNDPDATAAAFSAGGWFHSGDIARVDEHGMFHIVDRVKDMYISGGENVYPAEVEAALFAHPAVAEAAVVGVPDEKWGEVGRAFVVPARGLDALPDPAHLRAFLAGRLAKYKIPVYFDFVDDLPRTASRKVQKGALRARSLGS</sequence>
<dbReference type="NCBIfam" id="NF004837">
    <property type="entry name" value="PRK06187.1"/>
    <property type="match status" value="1"/>
</dbReference>
<dbReference type="InterPro" id="IPR050237">
    <property type="entry name" value="ATP-dep_AMP-bd_enzyme"/>
</dbReference>
<dbReference type="InterPro" id="IPR020845">
    <property type="entry name" value="AMP-binding_CS"/>
</dbReference>
<evidence type="ECO:0000256" key="1">
    <source>
        <dbReference type="ARBA" id="ARBA00006432"/>
    </source>
</evidence>
<feature type="domain" description="AMP-dependent synthetase/ligase" evidence="3">
    <location>
        <begin position="12"/>
        <end position="388"/>
    </location>
</feature>
<dbReference type="PRINTS" id="PR00154">
    <property type="entry name" value="AMPBINDING"/>
</dbReference>
<organism evidence="5 6">
    <name type="scientific">Actinocrinis puniceicyclus</name>
    <dbReference type="NCBI Taxonomy" id="977794"/>
    <lineage>
        <taxon>Bacteria</taxon>
        <taxon>Bacillati</taxon>
        <taxon>Actinomycetota</taxon>
        <taxon>Actinomycetes</taxon>
        <taxon>Catenulisporales</taxon>
        <taxon>Actinospicaceae</taxon>
        <taxon>Actinocrinis</taxon>
    </lineage>
</organism>
<dbReference type="Gene3D" id="3.40.50.12780">
    <property type="entry name" value="N-terminal domain of ligase-like"/>
    <property type="match status" value="1"/>
</dbReference>
<keyword evidence="6" id="KW-1185">Reference proteome</keyword>
<reference evidence="5" key="1">
    <citation type="submission" date="2021-04" db="EMBL/GenBank/DDBJ databases">
        <title>Genome based classification of Actinospica acidithermotolerans sp. nov., an actinobacterium isolated from an Indonesian hot spring.</title>
        <authorList>
            <person name="Kusuma A.B."/>
            <person name="Putra K.E."/>
            <person name="Nafisah S."/>
            <person name="Loh J."/>
            <person name="Nouioui I."/>
            <person name="Goodfellow M."/>
        </authorList>
    </citation>
    <scope>NUCLEOTIDE SEQUENCE</scope>
    <source>
        <strain evidence="5">DSM 45618</strain>
    </source>
</reference>
<dbReference type="InterPro" id="IPR020459">
    <property type="entry name" value="AMP-binding"/>
</dbReference>
<dbReference type="PANTHER" id="PTHR43767">
    <property type="entry name" value="LONG-CHAIN-FATTY-ACID--COA LIGASE"/>
    <property type="match status" value="1"/>
</dbReference>
<proteinExistence type="inferred from homology"/>
<dbReference type="InterPro" id="IPR025110">
    <property type="entry name" value="AMP-bd_C"/>
</dbReference>
<feature type="domain" description="AMP-binding enzyme C-terminal" evidence="4">
    <location>
        <begin position="439"/>
        <end position="516"/>
    </location>
</feature>